<evidence type="ECO:0000256" key="2">
    <source>
        <dbReference type="ARBA" id="ARBA00000765"/>
    </source>
</evidence>
<organism evidence="5 6">
    <name type="scientific">Desmophyllum pertusum</name>
    <dbReference type="NCBI Taxonomy" id="174260"/>
    <lineage>
        <taxon>Eukaryota</taxon>
        <taxon>Metazoa</taxon>
        <taxon>Cnidaria</taxon>
        <taxon>Anthozoa</taxon>
        <taxon>Hexacorallia</taxon>
        <taxon>Scleractinia</taxon>
        <taxon>Caryophylliina</taxon>
        <taxon>Caryophylliidae</taxon>
        <taxon>Desmophyllum</taxon>
    </lineage>
</organism>
<keyword evidence="3" id="KW-0443">Lipid metabolism</keyword>
<dbReference type="GO" id="GO:0004165">
    <property type="term" value="F:delta(3)-delta(2)-enoyl-CoA isomerase activity"/>
    <property type="evidence" value="ECO:0007669"/>
    <property type="project" value="UniProtKB-EC"/>
</dbReference>
<accession>A0A9W9YSD7</accession>
<dbReference type="GO" id="GO:0006635">
    <property type="term" value="P:fatty acid beta-oxidation"/>
    <property type="evidence" value="ECO:0007669"/>
    <property type="project" value="TreeGrafter"/>
</dbReference>
<dbReference type="PANTHER" id="PTHR11941">
    <property type="entry name" value="ENOYL-COA HYDRATASE-RELATED"/>
    <property type="match status" value="1"/>
</dbReference>
<keyword evidence="4" id="KW-1133">Transmembrane helix</keyword>
<gene>
    <name evidence="5" type="ORF">OS493_015698</name>
</gene>
<dbReference type="GO" id="GO:0005777">
    <property type="term" value="C:peroxisome"/>
    <property type="evidence" value="ECO:0007669"/>
    <property type="project" value="TreeGrafter"/>
</dbReference>
<sequence length="246" mass="27389">MASPKMFEVSFVENYAVLSMKNGENRLNVEVLKELNSALDEVERCKNVRFLITTGDGKYYSNGLDQVFLMACTTKEFLETINSLYNTMIRLLTFPVLTVAALNGHAFAAGAFVALVHDYRVMRTKRGWFCLPEVKYGMEIGKGNSLLLRAKIKEPKVLTDVVLMGQRFVAEEALSGGIVQKICGIEELLDTAVEMGQAVVGQDNLNRDTVKHLKSTLYNDIISAYESENLSRKGVLQALTQFGSKL</sequence>
<dbReference type="Pfam" id="PF00378">
    <property type="entry name" value="ECH_1"/>
    <property type="match status" value="1"/>
</dbReference>
<dbReference type="SUPFAM" id="SSF52096">
    <property type="entry name" value="ClpP/crotonase"/>
    <property type="match status" value="1"/>
</dbReference>
<dbReference type="FunFam" id="3.90.226.10:FF:000049">
    <property type="entry name" value="Enoyl-CoA delta isomerase 3"/>
    <property type="match status" value="1"/>
</dbReference>
<keyword evidence="6" id="KW-1185">Reference proteome</keyword>
<dbReference type="EMBL" id="MU827309">
    <property type="protein sequence ID" value="KAJ7360590.1"/>
    <property type="molecule type" value="Genomic_DNA"/>
</dbReference>
<evidence type="ECO:0000256" key="1">
    <source>
        <dbReference type="ARBA" id="ARBA00000452"/>
    </source>
</evidence>
<dbReference type="AlphaFoldDB" id="A0A9W9YSD7"/>
<dbReference type="CDD" id="cd06558">
    <property type="entry name" value="crotonase-like"/>
    <property type="match status" value="1"/>
</dbReference>
<comment type="catalytic activity">
    <reaction evidence="2">
        <text>a (3E)-enoyl-CoA = a 4-saturated (2E)-enoyl-CoA</text>
        <dbReference type="Rhea" id="RHEA:45228"/>
        <dbReference type="ChEBI" id="CHEBI:58521"/>
        <dbReference type="ChEBI" id="CHEBI:85097"/>
        <dbReference type="EC" id="5.3.3.8"/>
    </reaction>
</comment>
<dbReference type="InterPro" id="IPR001753">
    <property type="entry name" value="Enoyl-CoA_hydra/iso"/>
</dbReference>
<name>A0A9W9YSD7_9CNID</name>
<dbReference type="Proteomes" id="UP001163046">
    <property type="component" value="Unassembled WGS sequence"/>
</dbReference>
<evidence type="ECO:0000256" key="3">
    <source>
        <dbReference type="ARBA" id="ARBA00023098"/>
    </source>
</evidence>
<dbReference type="Gene3D" id="3.90.226.10">
    <property type="entry name" value="2-enoyl-CoA Hydratase, Chain A, domain 1"/>
    <property type="match status" value="1"/>
</dbReference>
<comment type="catalytic activity">
    <reaction evidence="1">
        <text>a (3Z)-enoyl-CoA = a 4-saturated (2E)-enoyl-CoA</text>
        <dbReference type="Rhea" id="RHEA:45900"/>
        <dbReference type="ChEBI" id="CHEBI:85097"/>
        <dbReference type="ChEBI" id="CHEBI:85489"/>
        <dbReference type="EC" id="5.3.3.8"/>
    </reaction>
</comment>
<feature type="transmembrane region" description="Helical" evidence="4">
    <location>
        <begin position="92"/>
        <end position="116"/>
    </location>
</feature>
<protein>
    <submittedName>
        <fullName evidence="5">Uncharacterized protein</fullName>
    </submittedName>
</protein>
<dbReference type="PANTHER" id="PTHR11941:SF75">
    <property type="entry name" value="ENOYL-COA HYDRATASE_ISOMERASE FAMILY PROTEIN"/>
    <property type="match status" value="1"/>
</dbReference>
<evidence type="ECO:0000313" key="6">
    <source>
        <dbReference type="Proteomes" id="UP001163046"/>
    </source>
</evidence>
<reference evidence="5" key="1">
    <citation type="submission" date="2023-01" db="EMBL/GenBank/DDBJ databases">
        <title>Genome assembly of the deep-sea coral Lophelia pertusa.</title>
        <authorList>
            <person name="Herrera S."/>
            <person name="Cordes E."/>
        </authorList>
    </citation>
    <scope>NUCLEOTIDE SEQUENCE</scope>
    <source>
        <strain evidence="5">USNM1676648</strain>
        <tissue evidence="5">Polyp</tissue>
    </source>
</reference>
<comment type="caution">
    <text evidence="5">The sequence shown here is derived from an EMBL/GenBank/DDBJ whole genome shotgun (WGS) entry which is preliminary data.</text>
</comment>
<evidence type="ECO:0000313" key="5">
    <source>
        <dbReference type="EMBL" id="KAJ7360590.1"/>
    </source>
</evidence>
<proteinExistence type="predicted"/>
<keyword evidence="4" id="KW-0812">Transmembrane</keyword>
<dbReference type="InterPro" id="IPR029045">
    <property type="entry name" value="ClpP/crotonase-like_dom_sf"/>
</dbReference>
<keyword evidence="4" id="KW-0472">Membrane</keyword>
<dbReference type="OrthoDB" id="1696280at2759"/>
<evidence type="ECO:0000256" key="4">
    <source>
        <dbReference type="SAM" id="Phobius"/>
    </source>
</evidence>